<protein>
    <submittedName>
        <fullName evidence="1">Uncharacterized protein</fullName>
    </submittedName>
</protein>
<keyword evidence="2" id="KW-1185">Reference proteome</keyword>
<proteinExistence type="predicted"/>
<reference evidence="1" key="1">
    <citation type="submission" date="2021-01" db="EMBL/GenBank/DDBJ databases">
        <authorList>
            <consortium name="Genoscope - CEA"/>
            <person name="William W."/>
        </authorList>
    </citation>
    <scope>NUCLEOTIDE SEQUENCE</scope>
</reference>
<gene>
    <name evidence="1" type="ORF">PSON_ATCC_30995.1.T2770004</name>
</gene>
<organism evidence="1 2">
    <name type="scientific">Paramecium sonneborni</name>
    <dbReference type="NCBI Taxonomy" id="65129"/>
    <lineage>
        <taxon>Eukaryota</taxon>
        <taxon>Sar</taxon>
        <taxon>Alveolata</taxon>
        <taxon>Ciliophora</taxon>
        <taxon>Intramacronucleata</taxon>
        <taxon>Oligohymenophorea</taxon>
        <taxon>Peniculida</taxon>
        <taxon>Parameciidae</taxon>
        <taxon>Paramecium</taxon>
    </lineage>
</organism>
<evidence type="ECO:0000313" key="2">
    <source>
        <dbReference type="Proteomes" id="UP000692954"/>
    </source>
</evidence>
<evidence type="ECO:0000313" key="1">
    <source>
        <dbReference type="EMBL" id="CAD8130323.1"/>
    </source>
</evidence>
<dbReference type="EMBL" id="CAJJDN010000277">
    <property type="protein sequence ID" value="CAD8130323.1"/>
    <property type="molecule type" value="Genomic_DNA"/>
</dbReference>
<comment type="caution">
    <text evidence="1">The sequence shown here is derived from an EMBL/GenBank/DDBJ whole genome shotgun (WGS) entry which is preliminary data.</text>
</comment>
<accession>A0A8S1RSP3</accession>
<name>A0A8S1RSP3_9CILI</name>
<dbReference type="AlphaFoldDB" id="A0A8S1RSP3"/>
<sequence>MGYLVQLGRIQTNGTQSGDGQYDQEGKQKKIGRSIELEEWIDPNKYITYNGEDNMNGMKVGRWNIWFN</sequence>
<dbReference type="Proteomes" id="UP000692954">
    <property type="component" value="Unassembled WGS sequence"/>
</dbReference>